<organism evidence="1 2">
    <name type="scientific">Bacteroides cellulosilyticus</name>
    <dbReference type="NCBI Taxonomy" id="246787"/>
    <lineage>
        <taxon>Bacteria</taxon>
        <taxon>Pseudomonadati</taxon>
        <taxon>Bacteroidota</taxon>
        <taxon>Bacteroidia</taxon>
        <taxon>Bacteroidales</taxon>
        <taxon>Bacteroidaceae</taxon>
        <taxon>Bacteroides</taxon>
    </lineage>
</organism>
<reference evidence="1 2" key="1">
    <citation type="journal article" date="2015" name="Science">
        <title>Genetic determinants of in vivo fitness and diet responsiveness in multiple human gut Bacteroides.</title>
        <authorList>
            <person name="Wu M."/>
            <person name="McNulty N.P."/>
            <person name="Rodionov D.A."/>
            <person name="Khoroshkin M.S."/>
            <person name="Griffin N.W."/>
            <person name="Cheng J."/>
            <person name="Latreille P."/>
            <person name="Kerstetter R.A."/>
            <person name="Terrapon N."/>
            <person name="Henrissat B."/>
            <person name="Osterman A.L."/>
            <person name="Gordon J.I."/>
        </authorList>
    </citation>
    <scope>NUCLEOTIDE SEQUENCE [LARGE SCALE GENOMIC DNA]</scope>
    <source>
        <strain evidence="1 2">WH2</strain>
    </source>
</reference>
<evidence type="ECO:0000313" key="1">
    <source>
        <dbReference type="EMBL" id="ALJ58021.1"/>
    </source>
</evidence>
<evidence type="ECO:0000313" key="2">
    <source>
        <dbReference type="Proteomes" id="UP000061809"/>
    </source>
</evidence>
<proteinExistence type="predicted"/>
<dbReference type="KEGG" id="bcel:BcellWH2_00758"/>
<protein>
    <submittedName>
        <fullName evidence="1">Uncharacterized protein</fullName>
    </submittedName>
</protein>
<accession>A0A0P0G2E5</accession>
<dbReference type="PATRIC" id="fig|246787.4.peg.782"/>
<dbReference type="AlphaFoldDB" id="A0A0P0G2E5"/>
<dbReference type="EMBL" id="CP012801">
    <property type="protein sequence ID" value="ALJ58021.1"/>
    <property type="molecule type" value="Genomic_DNA"/>
</dbReference>
<sequence>MKTKQEMWMRADELGSPGGSLTAAFFFNLKNTNAGNYIQYLFVYLPR</sequence>
<dbReference type="Proteomes" id="UP000061809">
    <property type="component" value="Chromosome"/>
</dbReference>
<gene>
    <name evidence="1" type="ORF">BcellWH2_00758</name>
</gene>
<name>A0A0P0G2E5_9BACE</name>